<feature type="transmembrane region" description="Helical" evidence="1">
    <location>
        <begin position="108"/>
        <end position="138"/>
    </location>
</feature>
<dbReference type="CDD" id="cd00077">
    <property type="entry name" value="HDc"/>
    <property type="match status" value="1"/>
</dbReference>
<protein>
    <submittedName>
        <fullName evidence="4">Uncharacterized protein</fullName>
    </submittedName>
</protein>
<dbReference type="InterPro" id="IPR037522">
    <property type="entry name" value="HD_GYP_dom"/>
</dbReference>
<dbReference type="NCBIfam" id="TIGR00277">
    <property type="entry name" value="HDIG"/>
    <property type="match status" value="1"/>
</dbReference>
<evidence type="ECO:0000313" key="5">
    <source>
        <dbReference type="Proteomes" id="UP000230956"/>
    </source>
</evidence>
<dbReference type="Gene3D" id="1.10.3210.10">
    <property type="entry name" value="Hypothetical protein af1432"/>
    <property type="match status" value="1"/>
</dbReference>
<feature type="transmembrane region" description="Helical" evidence="1">
    <location>
        <begin position="7"/>
        <end position="25"/>
    </location>
</feature>
<name>A0A2M7T539_9ACTN</name>
<dbReference type="PANTHER" id="PTHR43155:SF2">
    <property type="entry name" value="CYCLIC DI-GMP PHOSPHODIESTERASE PA4108"/>
    <property type="match status" value="1"/>
</dbReference>
<dbReference type="InterPro" id="IPR006674">
    <property type="entry name" value="HD_domain"/>
</dbReference>
<dbReference type="EMBL" id="PFNG01000256">
    <property type="protein sequence ID" value="PIZ35061.1"/>
    <property type="molecule type" value="Genomic_DNA"/>
</dbReference>
<accession>A0A2M7T539</accession>
<dbReference type="PANTHER" id="PTHR43155">
    <property type="entry name" value="CYCLIC DI-GMP PHOSPHODIESTERASE PA4108-RELATED"/>
    <property type="match status" value="1"/>
</dbReference>
<feature type="transmembrane region" description="Helical" evidence="1">
    <location>
        <begin position="177"/>
        <end position="196"/>
    </location>
</feature>
<dbReference type="Pfam" id="PF13487">
    <property type="entry name" value="HD_5"/>
    <property type="match status" value="1"/>
</dbReference>
<dbReference type="Proteomes" id="UP000230956">
    <property type="component" value="Unassembled WGS sequence"/>
</dbReference>
<keyword evidence="1" id="KW-0472">Membrane</keyword>
<reference evidence="5" key="1">
    <citation type="submission" date="2017-09" db="EMBL/GenBank/DDBJ databases">
        <title>Depth-based differentiation of microbial function through sediment-hosted aquifers and enrichment of novel symbionts in the deep terrestrial subsurface.</title>
        <authorList>
            <person name="Probst A.J."/>
            <person name="Ladd B."/>
            <person name="Jarett J.K."/>
            <person name="Geller-Mcgrath D.E."/>
            <person name="Sieber C.M.K."/>
            <person name="Emerson J.B."/>
            <person name="Anantharaman K."/>
            <person name="Thomas B.C."/>
            <person name="Malmstrom R."/>
            <person name="Stieglmeier M."/>
            <person name="Klingl A."/>
            <person name="Woyke T."/>
            <person name="Ryan C.M."/>
            <person name="Banfield J.F."/>
        </authorList>
    </citation>
    <scope>NUCLEOTIDE SEQUENCE [LARGE SCALE GENOMIC DNA]</scope>
</reference>
<comment type="caution">
    <text evidence="4">The sequence shown here is derived from an EMBL/GenBank/DDBJ whole genome shotgun (WGS) entry which is preliminary data.</text>
</comment>
<dbReference type="AlphaFoldDB" id="A0A2M7T539"/>
<gene>
    <name evidence="4" type="ORF">COY37_11110</name>
</gene>
<dbReference type="InterPro" id="IPR006675">
    <property type="entry name" value="HDIG_dom"/>
</dbReference>
<dbReference type="RefSeq" id="WP_286677533.1">
    <property type="nucleotide sequence ID" value="NZ_MNXI01000013.1"/>
</dbReference>
<proteinExistence type="predicted"/>
<dbReference type="PROSITE" id="PS51831">
    <property type="entry name" value="HD"/>
    <property type="match status" value="1"/>
</dbReference>
<sequence length="406" mass="44609">MKPVLPWLEVAFFALLIFITDSFTIPLPKKAFISVSFTIIFATILLFGPWAATIASVITVFNLSDIKHKIPRYKMVFSACNYVVSAFAAGHIYTLTGGTTGRIVASDFPFIIIPLAVSCTIFFITNTSLIALAVAILYGESAINTWRYDFQWLIPNYYALGVLGFILAQIYTSTGPASIILLVVPILIAWQTFGVYMKLKGAYVDTVSALVQALEAKDPYTRGHSERVAQYAGMIAHELKLPDDRAEILRYAALLHDIGKIGIARKVLNKPGRLTNDEFKRIKKHPEIGAGIIGDIDFLESAIPAVFYHHEHLNGTGYARGLSGERIPLLARILTVADSFDAMTSTRSYRPSLSPQEAAAELVACSGSQFDGGIVRAFVNTLNISLEDRHFETGEIQLKIAIEDPA</sequence>
<keyword evidence="1" id="KW-0812">Transmembrane</keyword>
<dbReference type="SMART" id="SM00471">
    <property type="entry name" value="HDc"/>
    <property type="match status" value="1"/>
</dbReference>
<feature type="transmembrane region" description="Helical" evidence="1">
    <location>
        <begin position="150"/>
        <end position="171"/>
    </location>
</feature>
<evidence type="ECO:0000313" key="4">
    <source>
        <dbReference type="EMBL" id="PIZ35061.1"/>
    </source>
</evidence>
<dbReference type="InterPro" id="IPR003607">
    <property type="entry name" value="HD/PDEase_dom"/>
</dbReference>
<keyword evidence="1" id="KW-1133">Transmembrane helix</keyword>
<dbReference type="PROSITE" id="PS51832">
    <property type="entry name" value="HD_GYP"/>
    <property type="match status" value="1"/>
</dbReference>
<feature type="transmembrane region" description="Helical" evidence="1">
    <location>
        <begin position="31"/>
        <end position="63"/>
    </location>
</feature>
<dbReference type="SUPFAM" id="SSF109604">
    <property type="entry name" value="HD-domain/PDEase-like"/>
    <property type="match status" value="1"/>
</dbReference>
<evidence type="ECO:0000259" key="2">
    <source>
        <dbReference type="PROSITE" id="PS51831"/>
    </source>
</evidence>
<feature type="domain" description="HD" evidence="2">
    <location>
        <begin position="221"/>
        <end position="343"/>
    </location>
</feature>
<evidence type="ECO:0000256" key="1">
    <source>
        <dbReference type="SAM" id="Phobius"/>
    </source>
</evidence>
<feature type="transmembrane region" description="Helical" evidence="1">
    <location>
        <begin position="75"/>
        <end position="96"/>
    </location>
</feature>
<evidence type="ECO:0000259" key="3">
    <source>
        <dbReference type="PROSITE" id="PS51832"/>
    </source>
</evidence>
<organism evidence="4 5">
    <name type="scientific">Candidatus Aquicultor secundus</name>
    <dbReference type="NCBI Taxonomy" id="1973895"/>
    <lineage>
        <taxon>Bacteria</taxon>
        <taxon>Bacillati</taxon>
        <taxon>Actinomycetota</taxon>
        <taxon>Candidatus Aquicultoria</taxon>
        <taxon>Candidatus Aquicultorales</taxon>
        <taxon>Candidatus Aquicultoraceae</taxon>
        <taxon>Candidatus Aquicultor</taxon>
    </lineage>
</organism>
<feature type="domain" description="HD-GYP" evidence="3">
    <location>
        <begin position="199"/>
        <end position="394"/>
    </location>
</feature>